<proteinExistence type="predicted"/>
<dbReference type="Proteomes" id="UP001153331">
    <property type="component" value="Unassembled WGS sequence"/>
</dbReference>
<organism evidence="1 2">
    <name type="scientific">Boeremia exigua</name>
    <dbReference type="NCBI Taxonomy" id="749465"/>
    <lineage>
        <taxon>Eukaryota</taxon>
        <taxon>Fungi</taxon>
        <taxon>Dikarya</taxon>
        <taxon>Ascomycota</taxon>
        <taxon>Pezizomycotina</taxon>
        <taxon>Dothideomycetes</taxon>
        <taxon>Pleosporomycetidae</taxon>
        <taxon>Pleosporales</taxon>
        <taxon>Pleosporineae</taxon>
        <taxon>Didymellaceae</taxon>
        <taxon>Boeremia</taxon>
    </lineage>
</organism>
<name>A0ACC2HUG4_9PLEO</name>
<gene>
    <name evidence="1" type="ORF">OPT61_g9418</name>
</gene>
<protein>
    <submittedName>
        <fullName evidence="1">Uncharacterized protein</fullName>
    </submittedName>
</protein>
<comment type="caution">
    <text evidence="1">The sequence shown here is derived from an EMBL/GenBank/DDBJ whole genome shotgun (WGS) entry which is preliminary data.</text>
</comment>
<reference evidence="1" key="1">
    <citation type="submission" date="2022-11" db="EMBL/GenBank/DDBJ databases">
        <title>Genome Sequence of Boeremia exigua.</title>
        <authorList>
            <person name="Buettner E."/>
        </authorList>
    </citation>
    <scope>NUCLEOTIDE SEQUENCE</scope>
    <source>
        <strain evidence="1">CU02</strain>
    </source>
</reference>
<sequence length="345" mass="38616">MDGTHLPRKCARRLRETERARSLRQDPYVLAYRYRDYLEKHPMRRRLGDRQYFNSYYEKLLANQPEPDAEATDDRSRAIRYAKEHYECYYEVRDITHIIGWLDEAEDKSIYAAGLADSCGAAFGPDAALGALPVAMDPIATKHCAGPLIGGAFVVVTFLNVGRTRKRSIDPKTPRCSTSNKDVCRMRVAVIFTLMAYQVSSAVYAAYSSVTPPVYYPDYSSVVPPYTPSPISNYSSSAVPSTTTKYVTSSVTKTSYITAHYSATTVPHKCDKDIIGTVQKLPQSVQTYVWEAIADSKCSPCDYECICKDLKYKDVAGKVSKGCSKADYEIYIAHEKEVCGAPKPR</sequence>
<dbReference type="EMBL" id="JAPHNI010001118">
    <property type="protein sequence ID" value="KAJ8106616.1"/>
    <property type="molecule type" value="Genomic_DNA"/>
</dbReference>
<accession>A0ACC2HUG4</accession>
<keyword evidence="2" id="KW-1185">Reference proteome</keyword>
<evidence type="ECO:0000313" key="1">
    <source>
        <dbReference type="EMBL" id="KAJ8106616.1"/>
    </source>
</evidence>
<evidence type="ECO:0000313" key="2">
    <source>
        <dbReference type="Proteomes" id="UP001153331"/>
    </source>
</evidence>